<protein>
    <recommendedName>
        <fullName evidence="1">Oxidoreductase molybdopterin-binding domain-containing protein</fullName>
    </recommendedName>
</protein>
<reference evidence="2 3" key="1">
    <citation type="submission" date="2016-04" db="EMBL/GenBank/DDBJ databases">
        <title>Complete genome sequence of Dokdonella koreensis DS-123T.</title>
        <authorList>
            <person name="Kim J.F."/>
            <person name="Lee H."/>
            <person name="Kwak M.-J."/>
        </authorList>
    </citation>
    <scope>NUCLEOTIDE SEQUENCE [LARGE SCALE GENOMIC DNA]</scope>
    <source>
        <strain evidence="2 3">DS-123</strain>
    </source>
</reference>
<dbReference type="Proteomes" id="UP000076830">
    <property type="component" value="Chromosome"/>
</dbReference>
<name>A0A160DTI6_9GAMM</name>
<keyword evidence="3" id="KW-1185">Reference proteome</keyword>
<evidence type="ECO:0000313" key="3">
    <source>
        <dbReference type="Proteomes" id="UP000076830"/>
    </source>
</evidence>
<gene>
    <name evidence="2" type="ORF">I596_1488</name>
</gene>
<feature type="domain" description="Oxidoreductase molybdopterin-binding" evidence="1">
    <location>
        <begin position="62"/>
        <end position="200"/>
    </location>
</feature>
<proteinExistence type="predicted"/>
<dbReference type="SUPFAM" id="SSF56524">
    <property type="entry name" value="Oxidoreductase molybdopterin-binding domain"/>
    <property type="match status" value="1"/>
</dbReference>
<dbReference type="InterPro" id="IPR036374">
    <property type="entry name" value="OxRdtase_Mopterin-bd_sf"/>
</dbReference>
<organism evidence="2 3">
    <name type="scientific">Dokdonella koreensis DS-123</name>
    <dbReference type="NCBI Taxonomy" id="1300342"/>
    <lineage>
        <taxon>Bacteria</taxon>
        <taxon>Pseudomonadati</taxon>
        <taxon>Pseudomonadota</taxon>
        <taxon>Gammaproteobacteria</taxon>
        <taxon>Lysobacterales</taxon>
        <taxon>Rhodanobacteraceae</taxon>
        <taxon>Dokdonella</taxon>
    </lineage>
</organism>
<dbReference type="Gene3D" id="3.90.420.10">
    <property type="entry name" value="Oxidoreductase, molybdopterin-binding domain"/>
    <property type="match status" value="1"/>
</dbReference>
<evidence type="ECO:0000313" key="2">
    <source>
        <dbReference type="EMBL" id="ANB17514.1"/>
    </source>
</evidence>
<sequence length="203" mass="21407">MPMNFRTVAIGPDCRGPRRRAANLPVGRLGLALALVLAAAVTPVHADDPHAAHRPVAAAAVPAATAIAVGGEVAKPLRLDVAALAALPRVQVKASAHGTEGVWDGVPLVEVLRAAGAPLGETLRGPNLRLYVRIRAADGYRVVFALAELDPKFRDDGVILADRRDGKPLAADEGPFRIIAPREARPGRWVRQVVAIDVLRAPE</sequence>
<dbReference type="RefSeq" id="WP_150132057.1">
    <property type="nucleotide sequence ID" value="NZ_CP015249.1"/>
</dbReference>
<evidence type="ECO:0000259" key="1">
    <source>
        <dbReference type="Pfam" id="PF00174"/>
    </source>
</evidence>
<dbReference type="Pfam" id="PF00174">
    <property type="entry name" value="Oxidored_molyb"/>
    <property type="match status" value="1"/>
</dbReference>
<dbReference type="EMBL" id="CP015249">
    <property type="protein sequence ID" value="ANB17514.1"/>
    <property type="molecule type" value="Genomic_DNA"/>
</dbReference>
<dbReference type="OrthoDB" id="482420at2"/>
<dbReference type="AlphaFoldDB" id="A0A160DTI6"/>
<dbReference type="KEGG" id="dko:I596_1488"/>
<accession>A0A160DTI6</accession>
<dbReference type="STRING" id="1300342.I596_1488"/>
<dbReference type="InterPro" id="IPR000572">
    <property type="entry name" value="OxRdtase_Mopterin-bd_dom"/>
</dbReference>